<accession>A0ABD0MW86</accession>
<protein>
    <recommendedName>
        <fullName evidence="5">L1 transposable element RRM domain-containing protein</fullName>
    </recommendedName>
</protein>
<proteinExistence type="predicted"/>
<keyword evidence="4" id="KW-1185">Reference proteome</keyword>
<dbReference type="EMBL" id="JAMKFB020000110">
    <property type="protein sequence ID" value="KAL0153442.1"/>
    <property type="molecule type" value="Genomic_DNA"/>
</dbReference>
<dbReference type="PANTHER" id="PTHR11505">
    <property type="entry name" value="L1 TRANSPOSABLE ELEMENT-RELATED"/>
    <property type="match status" value="1"/>
</dbReference>
<dbReference type="AlphaFoldDB" id="A0ABD0MW86"/>
<reference evidence="2 4" key="1">
    <citation type="submission" date="2024-05" db="EMBL/GenBank/DDBJ databases">
        <title>Genome sequencing and assembly of Indian major carp, Cirrhinus mrigala (Hamilton, 1822).</title>
        <authorList>
            <person name="Mohindra V."/>
            <person name="Chowdhury L.M."/>
            <person name="Lal K."/>
            <person name="Jena J.K."/>
        </authorList>
    </citation>
    <scope>NUCLEOTIDE SEQUENCE [LARGE SCALE GENOMIC DNA]</scope>
    <source>
        <strain evidence="2">CM1030</strain>
        <tissue evidence="2">Blood</tissue>
    </source>
</reference>
<dbReference type="EMBL" id="JAMKFB020000069">
    <property type="protein sequence ID" value="KAL0153864.1"/>
    <property type="molecule type" value="Genomic_DNA"/>
</dbReference>
<gene>
    <name evidence="3" type="ORF">M9458_050846</name>
    <name evidence="2" type="ORF">M9458_051246</name>
</gene>
<feature type="coiled-coil region" evidence="1">
    <location>
        <begin position="8"/>
        <end position="42"/>
    </location>
</feature>
<sequence>MGAAEERTLQAEEDVTALQHKVNKLEETTEFLQDKVQDLEDRGSNPRLIGLPEKKQKDLICVPSLRIFSPRSQFGSPPVFERALRVGQVNPNRLSIPRVIVIKFLNYQDREKALRAARKKELRYKGQRISLFPDLPTETRQRQRQFDSLTVKAQLGGMEIHYGMLYPANLIVTHVNSPILQYFHQYE</sequence>
<dbReference type="InterPro" id="IPR004244">
    <property type="entry name" value="Transposase_22"/>
</dbReference>
<organism evidence="2 4">
    <name type="scientific">Cirrhinus mrigala</name>
    <name type="common">Mrigala</name>
    <dbReference type="NCBI Taxonomy" id="683832"/>
    <lineage>
        <taxon>Eukaryota</taxon>
        <taxon>Metazoa</taxon>
        <taxon>Chordata</taxon>
        <taxon>Craniata</taxon>
        <taxon>Vertebrata</taxon>
        <taxon>Euteleostomi</taxon>
        <taxon>Actinopterygii</taxon>
        <taxon>Neopterygii</taxon>
        <taxon>Teleostei</taxon>
        <taxon>Ostariophysi</taxon>
        <taxon>Cypriniformes</taxon>
        <taxon>Cyprinidae</taxon>
        <taxon>Labeoninae</taxon>
        <taxon>Labeonini</taxon>
        <taxon>Cirrhinus</taxon>
    </lineage>
</organism>
<dbReference type="Gene3D" id="3.30.70.1820">
    <property type="entry name" value="L1 transposable element, RRM domain"/>
    <property type="match status" value="1"/>
</dbReference>
<comment type="caution">
    <text evidence="2">The sequence shown here is derived from an EMBL/GenBank/DDBJ whole genome shotgun (WGS) entry which is preliminary data.</text>
</comment>
<keyword evidence="1" id="KW-0175">Coiled coil</keyword>
<evidence type="ECO:0000313" key="2">
    <source>
        <dbReference type="EMBL" id="KAL0153442.1"/>
    </source>
</evidence>
<evidence type="ECO:0000313" key="4">
    <source>
        <dbReference type="Proteomes" id="UP001529510"/>
    </source>
</evidence>
<name>A0ABD0MW86_CIRMR</name>
<evidence type="ECO:0008006" key="5">
    <source>
        <dbReference type="Google" id="ProtNLM"/>
    </source>
</evidence>
<evidence type="ECO:0000256" key="1">
    <source>
        <dbReference type="SAM" id="Coils"/>
    </source>
</evidence>
<dbReference type="Proteomes" id="UP001529510">
    <property type="component" value="Unassembled WGS sequence"/>
</dbReference>
<evidence type="ECO:0000313" key="3">
    <source>
        <dbReference type="EMBL" id="KAL0153864.1"/>
    </source>
</evidence>